<evidence type="ECO:0000313" key="1">
    <source>
        <dbReference type="EMBL" id="MBC3930233.1"/>
    </source>
</evidence>
<evidence type="ECO:0000313" key="2">
    <source>
        <dbReference type="Proteomes" id="UP000654304"/>
    </source>
</evidence>
<organism evidence="1 2">
    <name type="scientific">Undibacterium curvum</name>
    <dbReference type="NCBI Taxonomy" id="2762294"/>
    <lineage>
        <taxon>Bacteria</taxon>
        <taxon>Pseudomonadati</taxon>
        <taxon>Pseudomonadota</taxon>
        <taxon>Betaproteobacteria</taxon>
        <taxon>Burkholderiales</taxon>
        <taxon>Oxalobacteraceae</taxon>
        <taxon>Undibacterium</taxon>
    </lineage>
</organism>
<name>A0ABR6ZZZ2_9BURK</name>
<accession>A0ABR6ZZZ2</accession>
<keyword evidence="2" id="KW-1185">Reference proteome</keyword>
<dbReference type="EMBL" id="JACOGD010000001">
    <property type="protein sequence ID" value="MBC3930233.1"/>
    <property type="molecule type" value="Genomic_DNA"/>
</dbReference>
<sequence>MNWPVTFDDAVSDFLKNLSDSQKLYLRTKTNLVDWDVGEHINFIVEEYGLAGEQNMVLLRDIKAANPEGLYNELLYKDHADARNGAMLIIYAVQEKLKQEPLG</sequence>
<dbReference type="RefSeq" id="WP_186902130.1">
    <property type="nucleotide sequence ID" value="NZ_JACOGD010000001.1"/>
</dbReference>
<reference evidence="1 2" key="1">
    <citation type="submission" date="2020-08" db="EMBL/GenBank/DDBJ databases">
        <title>Novel species isolated from subtropical streams in China.</title>
        <authorList>
            <person name="Lu H."/>
        </authorList>
    </citation>
    <scope>NUCLEOTIDE SEQUENCE [LARGE SCALE GENOMIC DNA]</scope>
    <source>
        <strain evidence="1 2">CY22W</strain>
    </source>
</reference>
<dbReference type="Proteomes" id="UP000654304">
    <property type="component" value="Unassembled WGS sequence"/>
</dbReference>
<comment type="caution">
    <text evidence="1">The sequence shown here is derived from an EMBL/GenBank/DDBJ whole genome shotgun (WGS) entry which is preliminary data.</text>
</comment>
<proteinExistence type="predicted"/>
<protein>
    <submittedName>
        <fullName evidence="1">Uncharacterized protein</fullName>
    </submittedName>
</protein>
<gene>
    <name evidence="1" type="ORF">H8K43_00990</name>
</gene>